<feature type="domain" description="ABC transmembrane type-1" evidence="8">
    <location>
        <begin position="106"/>
        <end position="296"/>
    </location>
</feature>
<evidence type="ECO:0000256" key="6">
    <source>
        <dbReference type="ARBA" id="ARBA00023136"/>
    </source>
</evidence>
<gene>
    <name evidence="9" type="ORF">SAMN05216267_10417</name>
</gene>
<dbReference type="GO" id="GO:0005886">
    <property type="term" value="C:plasma membrane"/>
    <property type="evidence" value="ECO:0007669"/>
    <property type="project" value="UniProtKB-SubCell"/>
</dbReference>
<dbReference type="PANTHER" id="PTHR43386:SF6">
    <property type="entry name" value="ABC TRANSPORTER PERMEASE PROTEIN"/>
    <property type="match status" value="1"/>
</dbReference>
<evidence type="ECO:0000313" key="9">
    <source>
        <dbReference type="EMBL" id="SEO76433.1"/>
    </source>
</evidence>
<dbReference type="PANTHER" id="PTHR43386">
    <property type="entry name" value="OLIGOPEPTIDE TRANSPORT SYSTEM PERMEASE PROTEIN APPC"/>
    <property type="match status" value="1"/>
</dbReference>
<evidence type="ECO:0000256" key="4">
    <source>
        <dbReference type="ARBA" id="ARBA00022692"/>
    </source>
</evidence>
<feature type="transmembrane region" description="Helical" evidence="7">
    <location>
        <begin position="42"/>
        <end position="66"/>
    </location>
</feature>
<evidence type="ECO:0000313" key="10">
    <source>
        <dbReference type="Proteomes" id="UP000181951"/>
    </source>
</evidence>
<keyword evidence="4 7" id="KW-0812">Transmembrane</keyword>
<dbReference type="RefSeq" id="WP_079176252.1">
    <property type="nucleotide sequence ID" value="NZ_FODD01000041.1"/>
</dbReference>
<evidence type="ECO:0000256" key="5">
    <source>
        <dbReference type="ARBA" id="ARBA00022989"/>
    </source>
</evidence>
<dbReference type="Gene3D" id="1.10.3720.10">
    <property type="entry name" value="MetI-like"/>
    <property type="match status" value="1"/>
</dbReference>
<proteinExistence type="inferred from homology"/>
<comment type="subcellular location">
    <subcellularLocation>
        <location evidence="1 7">Cell membrane</location>
        <topology evidence="1 7">Multi-pass membrane protein</topology>
    </subcellularLocation>
</comment>
<protein>
    <submittedName>
        <fullName evidence="9">Oligopeptide transport system permease protein</fullName>
    </submittedName>
</protein>
<dbReference type="InterPro" id="IPR050366">
    <property type="entry name" value="BP-dependent_transpt_permease"/>
</dbReference>
<evidence type="ECO:0000256" key="7">
    <source>
        <dbReference type="RuleBase" id="RU363032"/>
    </source>
</evidence>
<organism evidence="9 10">
    <name type="scientific">Actinacidiphila rubida</name>
    <dbReference type="NCBI Taxonomy" id="310780"/>
    <lineage>
        <taxon>Bacteria</taxon>
        <taxon>Bacillati</taxon>
        <taxon>Actinomycetota</taxon>
        <taxon>Actinomycetes</taxon>
        <taxon>Kitasatosporales</taxon>
        <taxon>Streptomycetaceae</taxon>
        <taxon>Actinacidiphila</taxon>
    </lineage>
</organism>
<keyword evidence="6 7" id="KW-0472">Membrane</keyword>
<evidence type="ECO:0000259" key="8">
    <source>
        <dbReference type="PROSITE" id="PS50928"/>
    </source>
</evidence>
<evidence type="ECO:0000256" key="2">
    <source>
        <dbReference type="ARBA" id="ARBA00022448"/>
    </source>
</evidence>
<keyword evidence="10" id="KW-1185">Reference proteome</keyword>
<dbReference type="SUPFAM" id="SSF161098">
    <property type="entry name" value="MetI-like"/>
    <property type="match status" value="1"/>
</dbReference>
<dbReference type="EMBL" id="FODD01000041">
    <property type="protein sequence ID" value="SEO76433.1"/>
    <property type="molecule type" value="Genomic_DNA"/>
</dbReference>
<dbReference type="OrthoDB" id="6637947at2"/>
<feature type="transmembrane region" description="Helical" evidence="7">
    <location>
        <begin position="278"/>
        <end position="299"/>
    </location>
</feature>
<feature type="transmembrane region" description="Helical" evidence="7">
    <location>
        <begin position="228"/>
        <end position="258"/>
    </location>
</feature>
<name>A0A1H8SE15_9ACTN</name>
<feature type="transmembrane region" description="Helical" evidence="7">
    <location>
        <begin position="110"/>
        <end position="134"/>
    </location>
</feature>
<dbReference type="CDD" id="cd06261">
    <property type="entry name" value="TM_PBP2"/>
    <property type="match status" value="1"/>
</dbReference>
<reference evidence="9 10" key="1">
    <citation type="submission" date="2016-10" db="EMBL/GenBank/DDBJ databases">
        <authorList>
            <person name="de Groot N.N."/>
        </authorList>
    </citation>
    <scope>NUCLEOTIDE SEQUENCE [LARGE SCALE GENOMIC DNA]</scope>
    <source>
        <strain evidence="9 10">CGMCC 4.2026</strain>
    </source>
</reference>
<feature type="transmembrane region" description="Helical" evidence="7">
    <location>
        <begin position="167"/>
        <end position="185"/>
    </location>
</feature>
<sequence>MTSALQPATPAAPAVAAVPGAAGPSRRVERGTLHRLARRPRFFLPLAVVVLLCAMAAVPSAFAGWFGHGDPHRCSLEHSGQGPTSGHPFGFDVQGCDLYSNVVHGARDSLGIGLLTTALTLVVAVVLGSLAGYFGGVTDMVISRLMDVFFGFPMLVGMIVVLETFSVHSILSVSLVLALFSWPVLTRIMRSSVLATRGLDYVTAARELGAGPLRILLRHVIPNAIMPVAVLTSITVGGVITAEASLTFIGVGLSAPAISWGVQLNSAQQYFTVHPGLLLFPALFLSLAVLSFVLLGDCLRDAFDPRLR</sequence>
<keyword evidence="2 7" id="KW-0813">Transport</keyword>
<comment type="similarity">
    <text evidence="7">Belongs to the binding-protein-dependent transport system permease family.</text>
</comment>
<dbReference type="InterPro" id="IPR035906">
    <property type="entry name" value="MetI-like_sf"/>
</dbReference>
<accession>A0A1H8SE15</accession>
<feature type="transmembrane region" description="Helical" evidence="7">
    <location>
        <begin position="141"/>
        <end position="161"/>
    </location>
</feature>
<dbReference type="Pfam" id="PF00528">
    <property type="entry name" value="BPD_transp_1"/>
    <property type="match status" value="1"/>
</dbReference>
<dbReference type="GO" id="GO:0055085">
    <property type="term" value="P:transmembrane transport"/>
    <property type="evidence" value="ECO:0007669"/>
    <property type="project" value="InterPro"/>
</dbReference>
<dbReference type="Proteomes" id="UP000181951">
    <property type="component" value="Unassembled WGS sequence"/>
</dbReference>
<keyword evidence="5 7" id="KW-1133">Transmembrane helix</keyword>
<evidence type="ECO:0000256" key="3">
    <source>
        <dbReference type="ARBA" id="ARBA00022475"/>
    </source>
</evidence>
<dbReference type="InterPro" id="IPR000515">
    <property type="entry name" value="MetI-like"/>
</dbReference>
<dbReference type="STRING" id="310780.SAMN05216267_10417"/>
<evidence type="ECO:0000256" key="1">
    <source>
        <dbReference type="ARBA" id="ARBA00004651"/>
    </source>
</evidence>
<dbReference type="PROSITE" id="PS50928">
    <property type="entry name" value="ABC_TM1"/>
    <property type="match status" value="1"/>
</dbReference>
<keyword evidence="3" id="KW-1003">Cell membrane</keyword>
<dbReference type="AlphaFoldDB" id="A0A1H8SE15"/>